<dbReference type="GO" id="GO:0043022">
    <property type="term" value="F:ribosome binding"/>
    <property type="evidence" value="ECO:0007669"/>
    <property type="project" value="TreeGrafter"/>
</dbReference>
<dbReference type="HOGENOM" id="CLU_089470_3_1_5"/>
<dbReference type="Gene3D" id="3.30.160.20">
    <property type="match status" value="1"/>
</dbReference>
<feature type="compositionally biased region" description="Basic and acidic residues" evidence="2">
    <location>
        <begin position="154"/>
        <end position="178"/>
    </location>
</feature>
<comment type="similarity">
    <text evidence="1">Belongs to the prokaryotic/mitochondrial release factor family.</text>
</comment>
<evidence type="ECO:0000313" key="5">
    <source>
        <dbReference type="Proteomes" id="UP000006383"/>
    </source>
</evidence>
<dbReference type="PANTHER" id="PTHR47814">
    <property type="entry name" value="PEPTIDYL-TRNA HYDROLASE ARFB"/>
    <property type="match status" value="1"/>
</dbReference>
<dbReference type="SUPFAM" id="SSF75620">
    <property type="entry name" value="Release factor"/>
    <property type="match status" value="1"/>
</dbReference>
<organism evidence="4 5">
    <name type="scientific">Brucella ovis (strain ATCC 25840 / 63/290 / NCTC 10512)</name>
    <dbReference type="NCBI Taxonomy" id="444178"/>
    <lineage>
        <taxon>Bacteria</taxon>
        <taxon>Pseudomonadati</taxon>
        <taxon>Pseudomonadota</taxon>
        <taxon>Alphaproteobacteria</taxon>
        <taxon>Hyphomicrobiales</taxon>
        <taxon>Brucellaceae</taxon>
        <taxon>Brucella/Ochrobactrum group</taxon>
        <taxon>Brucella</taxon>
    </lineage>
</organism>
<reference evidence="5" key="1">
    <citation type="journal article" date="2009" name="PLoS ONE">
        <title>Genome degradation in Brucella ovis corresponds with narrowing of its host range and tissue tropism.</title>
        <authorList>
            <person name="Tsolis R.M."/>
            <person name="Seshadri R."/>
            <person name="Santos R.L."/>
            <person name="Sangari F.J."/>
            <person name="Lobo J.M."/>
            <person name="de Jong M.F."/>
            <person name="Ren Q."/>
            <person name="Myers G."/>
            <person name="Brinkac L.M."/>
            <person name="Nelson W.C."/>
            <person name="Deboy R.T."/>
            <person name="Angiuoli S."/>
            <person name="Khouri H."/>
            <person name="Dimitrov G."/>
            <person name="Robinson J.R."/>
            <person name="Mulligan S."/>
            <person name="Walker R.L."/>
            <person name="Elzer P.E."/>
            <person name="Hassan K.A."/>
            <person name="Paulsen I.T."/>
        </authorList>
    </citation>
    <scope>NUCLEOTIDE SEQUENCE [LARGE SCALE GENOMIC DNA]</scope>
    <source>
        <strain evidence="5">ATCC 25840 / 63/290 / NCTC 10512</strain>
    </source>
</reference>
<dbReference type="KEGG" id="bov:BOV_2008"/>
<sequence length="178" mass="20068">MRRGEARPSRRASFFGCYRKNFAGRQISGMGSLMQEDRNIIRITRRLSIHEDDLEEAFIRASSPGGQNVNKVSTAVQLRFHAARSGLPEDILSRLFKLAGQKGTKDGDILIEANRFRTQERNREDARERLLALIAKAAEPPPPPRKKTKPSRGAVERRLKAKSGRSEIKKGRGKVSFD</sequence>
<dbReference type="NCBIfam" id="NF006718">
    <property type="entry name" value="PRK09256.1"/>
    <property type="match status" value="1"/>
</dbReference>
<evidence type="ECO:0000256" key="1">
    <source>
        <dbReference type="ARBA" id="ARBA00010835"/>
    </source>
</evidence>
<name>A0A0H3ANP2_BRUO2</name>
<dbReference type="GO" id="GO:0004045">
    <property type="term" value="F:peptidyl-tRNA hydrolase activity"/>
    <property type="evidence" value="ECO:0007669"/>
    <property type="project" value="TreeGrafter"/>
</dbReference>
<feature type="region of interest" description="Disordered" evidence="2">
    <location>
        <begin position="134"/>
        <end position="178"/>
    </location>
</feature>
<evidence type="ECO:0000256" key="2">
    <source>
        <dbReference type="SAM" id="MobiDB-lite"/>
    </source>
</evidence>
<keyword evidence="5" id="KW-1185">Reference proteome</keyword>
<proteinExistence type="inferred from homology"/>
<dbReference type="GO" id="GO:0003747">
    <property type="term" value="F:translation release factor activity"/>
    <property type="evidence" value="ECO:0007669"/>
    <property type="project" value="InterPro"/>
</dbReference>
<dbReference type="Pfam" id="PF00472">
    <property type="entry name" value="RF-1"/>
    <property type="match status" value="1"/>
</dbReference>
<evidence type="ECO:0000313" key="4">
    <source>
        <dbReference type="EMBL" id="ABQ60448.1"/>
    </source>
</evidence>
<evidence type="ECO:0000259" key="3">
    <source>
        <dbReference type="Pfam" id="PF00472"/>
    </source>
</evidence>
<gene>
    <name evidence="4" type="ordered locus">BOV_2008</name>
</gene>
<keyword evidence="4" id="KW-0378">Hydrolase</keyword>
<dbReference type="PANTHER" id="PTHR47814:SF1">
    <property type="entry name" value="PEPTIDYL-TRNA HYDROLASE ARFB"/>
    <property type="match status" value="1"/>
</dbReference>
<dbReference type="AlphaFoldDB" id="A0A0H3ANP2"/>
<dbReference type="InterPro" id="IPR045853">
    <property type="entry name" value="Pep_chain_release_fac_I_sf"/>
</dbReference>
<dbReference type="EMBL" id="CP000708">
    <property type="protein sequence ID" value="ABQ60448.1"/>
    <property type="molecule type" value="Genomic_DNA"/>
</dbReference>
<accession>A0A0H3ANP2</accession>
<dbReference type="GO" id="GO:0072344">
    <property type="term" value="P:rescue of stalled ribosome"/>
    <property type="evidence" value="ECO:0007669"/>
    <property type="project" value="TreeGrafter"/>
</dbReference>
<feature type="domain" description="Prokaryotic-type class I peptide chain release factors" evidence="3">
    <location>
        <begin position="47"/>
        <end position="172"/>
    </location>
</feature>
<dbReference type="Proteomes" id="UP000006383">
    <property type="component" value="Chromosome I"/>
</dbReference>
<protein>
    <submittedName>
        <fullName evidence="4">Peptidyl-tRNA hydrolase domain protein</fullName>
    </submittedName>
</protein>
<dbReference type="InterPro" id="IPR000352">
    <property type="entry name" value="Pep_chain_release_fac_I"/>
</dbReference>